<reference evidence="1" key="1">
    <citation type="journal article" date="2023" name="Mol. Phylogenet. Evol.">
        <title>Genome-scale phylogeny and comparative genomics of the fungal order Sordariales.</title>
        <authorList>
            <person name="Hensen N."/>
            <person name="Bonometti L."/>
            <person name="Westerberg I."/>
            <person name="Brannstrom I.O."/>
            <person name="Guillou S."/>
            <person name="Cros-Aarteil S."/>
            <person name="Calhoun S."/>
            <person name="Haridas S."/>
            <person name="Kuo A."/>
            <person name="Mondo S."/>
            <person name="Pangilinan J."/>
            <person name="Riley R."/>
            <person name="LaButti K."/>
            <person name="Andreopoulos B."/>
            <person name="Lipzen A."/>
            <person name="Chen C."/>
            <person name="Yan M."/>
            <person name="Daum C."/>
            <person name="Ng V."/>
            <person name="Clum A."/>
            <person name="Steindorff A."/>
            <person name="Ohm R.A."/>
            <person name="Martin F."/>
            <person name="Silar P."/>
            <person name="Natvig D.O."/>
            <person name="Lalanne C."/>
            <person name="Gautier V."/>
            <person name="Ament-Velasquez S.L."/>
            <person name="Kruys A."/>
            <person name="Hutchinson M.I."/>
            <person name="Powell A.J."/>
            <person name="Barry K."/>
            <person name="Miller A.N."/>
            <person name="Grigoriev I.V."/>
            <person name="Debuchy R."/>
            <person name="Gladieux P."/>
            <person name="Hiltunen Thoren M."/>
            <person name="Johannesson H."/>
        </authorList>
    </citation>
    <scope>NUCLEOTIDE SEQUENCE</scope>
    <source>
        <strain evidence="1">CBS 958.72</strain>
    </source>
</reference>
<gene>
    <name evidence="1" type="ORF">B0T24DRAFT_673656</name>
</gene>
<dbReference type="Proteomes" id="UP001287356">
    <property type="component" value="Unassembled WGS sequence"/>
</dbReference>
<protein>
    <submittedName>
        <fullName evidence="1">Uncharacterized protein</fullName>
    </submittedName>
</protein>
<keyword evidence="2" id="KW-1185">Reference proteome</keyword>
<evidence type="ECO:0000313" key="1">
    <source>
        <dbReference type="EMBL" id="KAK3383825.1"/>
    </source>
</evidence>
<name>A0AAE0NLU2_9PEZI</name>
<proteinExistence type="predicted"/>
<reference evidence="1" key="2">
    <citation type="submission" date="2023-06" db="EMBL/GenBank/DDBJ databases">
        <authorList>
            <consortium name="Lawrence Berkeley National Laboratory"/>
            <person name="Haridas S."/>
            <person name="Hensen N."/>
            <person name="Bonometti L."/>
            <person name="Westerberg I."/>
            <person name="Brannstrom I.O."/>
            <person name="Guillou S."/>
            <person name="Cros-Aarteil S."/>
            <person name="Calhoun S."/>
            <person name="Kuo A."/>
            <person name="Mondo S."/>
            <person name="Pangilinan J."/>
            <person name="Riley R."/>
            <person name="Labutti K."/>
            <person name="Andreopoulos B."/>
            <person name="Lipzen A."/>
            <person name="Chen C."/>
            <person name="Yanf M."/>
            <person name="Daum C."/>
            <person name="Ng V."/>
            <person name="Clum A."/>
            <person name="Steindorff A."/>
            <person name="Ohm R."/>
            <person name="Martin F."/>
            <person name="Silar P."/>
            <person name="Natvig D."/>
            <person name="Lalanne C."/>
            <person name="Gautier V."/>
            <person name="Ament-Velasquez S.L."/>
            <person name="Kruys A."/>
            <person name="Hutchinson M.I."/>
            <person name="Powell A.J."/>
            <person name="Barry K."/>
            <person name="Miller A.N."/>
            <person name="Grigoriev I.V."/>
            <person name="Debuchy R."/>
            <person name="Gladieux P."/>
            <person name="Thoren M.H."/>
            <person name="Johannesson H."/>
        </authorList>
    </citation>
    <scope>NUCLEOTIDE SEQUENCE</scope>
    <source>
        <strain evidence="1">CBS 958.72</strain>
    </source>
</reference>
<sequence>MASDIALVSLETVAVFDICIHSIADDSTVRQSAEDGRIGYSGGTATIKGFWEQIPEWNDHEMGKGRETV</sequence>
<evidence type="ECO:0000313" key="2">
    <source>
        <dbReference type="Proteomes" id="UP001287356"/>
    </source>
</evidence>
<accession>A0AAE0NLU2</accession>
<dbReference type="AlphaFoldDB" id="A0AAE0NLU2"/>
<dbReference type="EMBL" id="JAULSN010000001">
    <property type="protein sequence ID" value="KAK3383825.1"/>
    <property type="molecule type" value="Genomic_DNA"/>
</dbReference>
<organism evidence="1 2">
    <name type="scientific">Lasiosphaeria ovina</name>
    <dbReference type="NCBI Taxonomy" id="92902"/>
    <lineage>
        <taxon>Eukaryota</taxon>
        <taxon>Fungi</taxon>
        <taxon>Dikarya</taxon>
        <taxon>Ascomycota</taxon>
        <taxon>Pezizomycotina</taxon>
        <taxon>Sordariomycetes</taxon>
        <taxon>Sordariomycetidae</taxon>
        <taxon>Sordariales</taxon>
        <taxon>Lasiosphaeriaceae</taxon>
        <taxon>Lasiosphaeria</taxon>
    </lineage>
</organism>
<comment type="caution">
    <text evidence="1">The sequence shown here is derived from an EMBL/GenBank/DDBJ whole genome shotgun (WGS) entry which is preliminary data.</text>
</comment>